<evidence type="ECO:0000313" key="1">
    <source>
        <dbReference type="EMBL" id="GBO30784.1"/>
    </source>
</evidence>
<accession>A0A4Y2W2P1</accession>
<evidence type="ECO:0000313" key="2">
    <source>
        <dbReference type="Proteomes" id="UP000499080"/>
    </source>
</evidence>
<proteinExistence type="predicted"/>
<name>A0A4Y2W2P1_ARAVE</name>
<sequence length="107" mass="12026">MRTYILPWLPYATVASQSLRHCMKETLVSKVKKVMDSISIHCCRRIITKRTPLYLRILVKLDKTGKTGRRDKNSGTEAEHIIITSGKALPLLQGHEPSSEIGLRAVA</sequence>
<dbReference type="EMBL" id="BGPR01053997">
    <property type="protein sequence ID" value="GBO30784.1"/>
    <property type="molecule type" value="Genomic_DNA"/>
</dbReference>
<dbReference type="AlphaFoldDB" id="A0A4Y2W2P1"/>
<comment type="caution">
    <text evidence="1">The sequence shown here is derived from an EMBL/GenBank/DDBJ whole genome shotgun (WGS) entry which is preliminary data.</text>
</comment>
<organism evidence="1 2">
    <name type="scientific">Araneus ventricosus</name>
    <name type="common">Orbweaver spider</name>
    <name type="synonym">Epeira ventricosa</name>
    <dbReference type="NCBI Taxonomy" id="182803"/>
    <lineage>
        <taxon>Eukaryota</taxon>
        <taxon>Metazoa</taxon>
        <taxon>Ecdysozoa</taxon>
        <taxon>Arthropoda</taxon>
        <taxon>Chelicerata</taxon>
        <taxon>Arachnida</taxon>
        <taxon>Araneae</taxon>
        <taxon>Araneomorphae</taxon>
        <taxon>Entelegynae</taxon>
        <taxon>Araneoidea</taxon>
        <taxon>Araneidae</taxon>
        <taxon>Araneus</taxon>
    </lineage>
</organism>
<reference evidence="1 2" key="1">
    <citation type="journal article" date="2019" name="Sci. Rep.">
        <title>Orb-weaving spider Araneus ventricosus genome elucidates the spidroin gene catalogue.</title>
        <authorList>
            <person name="Kono N."/>
            <person name="Nakamura H."/>
            <person name="Ohtoshi R."/>
            <person name="Moran D.A.P."/>
            <person name="Shinohara A."/>
            <person name="Yoshida Y."/>
            <person name="Fujiwara M."/>
            <person name="Mori M."/>
            <person name="Tomita M."/>
            <person name="Arakawa K."/>
        </authorList>
    </citation>
    <scope>NUCLEOTIDE SEQUENCE [LARGE SCALE GENOMIC DNA]</scope>
</reference>
<keyword evidence="2" id="KW-1185">Reference proteome</keyword>
<protein>
    <submittedName>
        <fullName evidence="1">Uncharacterized protein</fullName>
    </submittedName>
</protein>
<dbReference type="Proteomes" id="UP000499080">
    <property type="component" value="Unassembled WGS sequence"/>
</dbReference>
<gene>
    <name evidence="1" type="ORF">AVEN_67072_1</name>
</gene>